<keyword evidence="7" id="KW-1185">Reference proteome</keyword>
<keyword evidence="2" id="KW-0328">Glycosyltransferase</keyword>
<evidence type="ECO:0000313" key="7">
    <source>
        <dbReference type="Proteomes" id="UP001491310"/>
    </source>
</evidence>
<comment type="subcellular location">
    <subcellularLocation>
        <location evidence="1">Membrane</location>
        <topology evidence="1">Single-pass type II membrane protein</topology>
    </subcellularLocation>
</comment>
<evidence type="ECO:0000256" key="3">
    <source>
        <dbReference type="ARBA" id="ARBA00022679"/>
    </source>
</evidence>
<accession>A0ABR2Z254</accession>
<name>A0ABR2Z254_9CHLO</name>
<evidence type="ECO:0000256" key="5">
    <source>
        <dbReference type="ARBA" id="ARBA00023180"/>
    </source>
</evidence>
<keyword evidence="4" id="KW-0472">Membrane</keyword>
<reference evidence="6 7" key="1">
    <citation type="journal article" date="2024" name="Nat. Commun.">
        <title>Phylogenomics reveals the evolutionary origins of lichenization in chlorophyte algae.</title>
        <authorList>
            <person name="Puginier C."/>
            <person name="Libourel C."/>
            <person name="Otte J."/>
            <person name="Skaloud P."/>
            <person name="Haon M."/>
            <person name="Grisel S."/>
            <person name="Petersen M."/>
            <person name="Berrin J.G."/>
            <person name="Delaux P.M."/>
            <person name="Dal Grande F."/>
            <person name="Keller J."/>
        </authorList>
    </citation>
    <scope>NUCLEOTIDE SEQUENCE [LARGE SCALE GENOMIC DNA]</scope>
    <source>
        <strain evidence="6 7">SAG 216-7</strain>
    </source>
</reference>
<dbReference type="InterPro" id="IPR044174">
    <property type="entry name" value="BC10-like"/>
</dbReference>
<evidence type="ECO:0000256" key="1">
    <source>
        <dbReference type="ARBA" id="ARBA00004606"/>
    </source>
</evidence>
<dbReference type="Pfam" id="PF02485">
    <property type="entry name" value="Branch"/>
    <property type="match status" value="1"/>
</dbReference>
<keyword evidence="3" id="KW-0808">Transferase</keyword>
<evidence type="ECO:0000313" key="6">
    <source>
        <dbReference type="EMBL" id="KAK9918183.1"/>
    </source>
</evidence>
<organism evidence="6 7">
    <name type="scientific">Coccomyxa subellipsoidea</name>
    <dbReference type="NCBI Taxonomy" id="248742"/>
    <lineage>
        <taxon>Eukaryota</taxon>
        <taxon>Viridiplantae</taxon>
        <taxon>Chlorophyta</taxon>
        <taxon>core chlorophytes</taxon>
        <taxon>Trebouxiophyceae</taxon>
        <taxon>Trebouxiophyceae incertae sedis</taxon>
        <taxon>Coccomyxaceae</taxon>
        <taxon>Coccomyxa</taxon>
    </lineage>
</organism>
<evidence type="ECO:0000256" key="4">
    <source>
        <dbReference type="ARBA" id="ARBA00023136"/>
    </source>
</evidence>
<protein>
    <recommendedName>
        <fullName evidence="8">Glycosyl transferase CAP10 domain-containing protein</fullName>
    </recommendedName>
</protein>
<proteinExistence type="predicted"/>
<keyword evidence="5" id="KW-0325">Glycoprotein</keyword>
<dbReference type="PANTHER" id="PTHR31042">
    <property type="entry name" value="CORE-2/I-BRANCHING BETA-1,6-N-ACETYLGLUCOSAMINYLTRANSFERASE FAMILY PROTEIN-RELATED"/>
    <property type="match status" value="1"/>
</dbReference>
<dbReference type="InterPro" id="IPR003406">
    <property type="entry name" value="Glyco_trans_14"/>
</dbReference>
<comment type="caution">
    <text evidence="6">The sequence shown here is derived from an EMBL/GenBank/DDBJ whole genome shotgun (WGS) entry which is preliminary data.</text>
</comment>
<evidence type="ECO:0008006" key="8">
    <source>
        <dbReference type="Google" id="ProtNLM"/>
    </source>
</evidence>
<sequence>MFLVRGEIYHEEVWTEWIGNLAGSVPSSILCEEALEQCYRDMQHPNWPPRSVYDEQSFFNIVVHTKPHFTGYAKGSIFEGRIVDERIETAWGGHSLVKATRILMKAALQDPYTQRFQLLCESTIPVRSAFFTHQQLLAQNMSRVGNPHEKWEHVEEAGFKWPLAMHEEWPELRHHTRSHSQWVTLIREHAQLVVDDTYINDLYEKHCFQSDEKHNTWCIPDEQYFGTLLSWKLAEDLQWGYTGDLAMAPVQDGDGVPSENIDTELLIQIRGSTANTSRIPWYHFHQAECHAVERPTVRHLSMDDSKEKREVRCIEEPELREAPAYTRLELYRNCAFFARKFKRPSVPVVKKLLKGLVII</sequence>
<gene>
    <name evidence="6" type="ORF">WJX75_002054</name>
</gene>
<dbReference type="EMBL" id="JALJOT010000001">
    <property type="protein sequence ID" value="KAK9918183.1"/>
    <property type="molecule type" value="Genomic_DNA"/>
</dbReference>
<dbReference type="PANTHER" id="PTHR31042:SF2">
    <property type="entry name" value="GLYCOSYLTRANSFERASE BC10"/>
    <property type="match status" value="1"/>
</dbReference>
<dbReference type="Proteomes" id="UP001491310">
    <property type="component" value="Unassembled WGS sequence"/>
</dbReference>
<evidence type="ECO:0000256" key="2">
    <source>
        <dbReference type="ARBA" id="ARBA00022676"/>
    </source>
</evidence>